<dbReference type="Proteomes" id="UP000233524">
    <property type="component" value="Unassembled WGS sequence"/>
</dbReference>
<reference evidence="2 3" key="1">
    <citation type="journal article" date="2017" name="G3 (Bethesda)">
        <title>First Draft Genome Sequence of the Pathogenic Fungus Lomentospora prolificans (Formerly Scedosporium prolificans).</title>
        <authorList>
            <person name="Luo R."/>
            <person name="Zimin A."/>
            <person name="Workman R."/>
            <person name="Fan Y."/>
            <person name="Pertea G."/>
            <person name="Grossman N."/>
            <person name="Wear M.P."/>
            <person name="Jia B."/>
            <person name="Miller H."/>
            <person name="Casadevall A."/>
            <person name="Timp W."/>
            <person name="Zhang S.X."/>
            <person name="Salzberg S.L."/>
        </authorList>
    </citation>
    <scope>NUCLEOTIDE SEQUENCE [LARGE SCALE GENOMIC DNA]</scope>
    <source>
        <strain evidence="2 3">JHH-5317</strain>
    </source>
</reference>
<dbReference type="STRING" id="41688.A0A2N3NFI1"/>
<dbReference type="SUPFAM" id="SSF51905">
    <property type="entry name" value="FAD/NAD(P)-binding domain"/>
    <property type="match status" value="2"/>
</dbReference>
<evidence type="ECO:0000313" key="2">
    <source>
        <dbReference type="EMBL" id="PKS11175.1"/>
    </source>
</evidence>
<feature type="region of interest" description="Disordered" evidence="1">
    <location>
        <begin position="163"/>
        <end position="185"/>
    </location>
</feature>
<gene>
    <name evidence="2" type="ORF">jhhlp_002936</name>
</gene>
<sequence>MAQGTTPDHERRETAKSHDDEVLDVIIIGAGPCGLAVAARLREDTPAALFTDEEQRRYLWLRRHGNKVTLKNAKTGKVSRTANIRRPEYNMAVLDAEGDGWMARWNKLFDTYGISHLRSPMQWHIDPSDRDSLLAFAHRLQRQDELVEIKGCVGREISKHKKKARMGVRPNFQDNQPNRDINERDRDDYFTPSQKLFREHCELVRNKYLLDEGIVHKETVLDITYDVVRGISINDEKLFTITTNKSIRYTRAAVLAVGPANSATIPRINGMPEDARYPVFGGRYQSCHSFHIKSIPDETVQARISANRRTNVLVIGGGLTSAQITDLAIHKGVSKVWHFMRGPCKIKAFDVDLSWMGKYKNSEQARFWTADTEAERYQLMMDARGGGSITSRYNAKLRRHVAAGRLDLRTFTQVIDARFVEGAAPGFEGGCWKITTDPPIADLPMMDYIYFATGIQTDYEALPYLQSMLQSHPIHGHGGFPCINDRLMWKDGVPLYLAGRLAALQIGPASPNIGGAKLAAERIALAMDEFIAESREAEGGVDVANPVDSPLIRYASGFGSKYSCLDLELEQQ</sequence>
<evidence type="ECO:0000313" key="3">
    <source>
        <dbReference type="Proteomes" id="UP000233524"/>
    </source>
</evidence>
<dbReference type="OrthoDB" id="76038at2759"/>
<evidence type="ECO:0000256" key="1">
    <source>
        <dbReference type="SAM" id="MobiDB-lite"/>
    </source>
</evidence>
<dbReference type="Gene3D" id="3.50.50.60">
    <property type="entry name" value="FAD/NAD(P)-binding domain"/>
    <property type="match status" value="2"/>
</dbReference>
<dbReference type="InParanoid" id="A0A2N3NFI1"/>
<accession>A0A2N3NFI1</accession>
<protein>
    <submittedName>
        <fullName evidence="2">Uncharacterized protein</fullName>
    </submittedName>
</protein>
<comment type="caution">
    <text evidence="2">The sequence shown here is derived from an EMBL/GenBank/DDBJ whole genome shotgun (WGS) entry which is preliminary data.</text>
</comment>
<dbReference type="PANTHER" id="PTHR38663:SF1">
    <property type="entry name" value="L-ORNITHINE N(5)-MONOOXYGENASE"/>
    <property type="match status" value="1"/>
</dbReference>
<name>A0A2N3NFI1_9PEZI</name>
<organism evidence="2 3">
    <name type="scientific">Lomentospora prolificans</name>
    <dbReference type="NCBI Taxonomy" id="41688"/>
    <lineage>
        <taxon>Eukaryota</taxon>
        <taxon>Fungi</taxon>
        <taxon>Dikarya</taxon>
        <taxon>Ascomycota</taxon>
        <taxon>Pezizomycotina</taxon>
        <taxon>Sordariomycetes</taxon>
        <taxon>Hypocreomycetidae</taxon>
        <taxon>Microascales</taxon>
        <taxon>Microascaceae</taxon>
        <taxon>Lomentospora</taxon>
    </lineage>
</organism>
<dbReference type="PANTHER" id="PTHR38663">
    <property type="match status" value="1"/>
</dbReference>
<proteinExistence type="predicted"/>
<dbReference type="VEuPathDB" id="FungiDB:jhhlp_002936"/>
<keyword evidence="3" id="KW-1185">Reference proteome</keyword>
<dbReference type="AlphaFoldDB" id="A0A2N3NFI1"/>
<dbReference type="InterPro" id="IPR036188">
    <property type="entry name" value="FAD/NAD-bd_sf"/>
</dbReference>
<dbReference type="EMBL" id="NLAX01000008">
    <property type="protein sequence ID" value="PKS11175.1"/>
    <property type="molecule type" value="Genomic_DNA"/>
</dbReference>